<name>A0A3B3Q4N4_9TELE</name>
<proteinExistence type="predicted"/>
<evidence type="ECO:0000256" key="3">
    <source>
        <dbReference type="ARBA" id="ARBA00023163"/>
    </source>
</evidence>
<dbReference type="PANTHER" id="PTHR28376">
    <property type="entry name" value="RGD1562914"/>
    <property type="match status" value="1"/>
</dbReference>
<dbReference type="AlphaFoldDB" id="A0A3B3Q4N4"/>
<keyword evidence="2" id="KW-0010">Activator</keyword>
<dbReference type="PROSITE" id="PS52003">
    <property type="entry name" value="OCA"/>
    <property type="match status" value="1"/>
</dbReference>
<sequence>MCFLLSEFSKRVYQGVRVKHTVKDLLAEKRSRQTNVPRYNGGSSPSQPAFVPVSGSHVLPGYYGMRRPFMADAEICHPSKQFPAEAYSSPLGGKALSCDASSMTGYSSLIDGYYTEPFVEYRNTAFTPGGGSLFPGSALPSILPPFPGDSSHFLLRDAWEQTAADTVSQAEGLCSDSLAPVVAPASLSSPDSGSPVNYRASSRGPATPGSQPYLHSLEEVHYPTLYPPTSGYTCSPYMSTPGDLASKIAPLSSEESDHGAVLSDAPSWSKDDAGSWSPYDIRRAY</sequence>
<evidence type="ECO:0000256" key="4">
    <source>
        <dbReference type="SAM" id="MobiDB-lite"/>
    </source>
</evidence>
<evidence type="ECO:0000256" key="1">
    <source>
        <dbReference type="ARBA" id="ARBA00023015"/>
    </source>
</evidence>
<reference evidence="6" key="1">
    <citation type="submission" date="2025-08" db="UniProtKB">
        <authorList>
            <consortium name="Ensembl"/>
        </authorList>
    </citation>
    <scope>IDENTIFICATION</scope>
</reference>
<dbReference type="InterPro" id="IPR037655">
    <property type="entry name" value="POU2AF2"/>
</dbReference>
<dbReference type="GO" id="GO:0070974">
    <property type="term" value="F:POU domain binding"/>
    <property type="evidence" value="ECO:0007669"/>
    <property type="project" value="InterPro"/>
</dbReference>
<dbReference type="Ensembl" id="ENSPKIT00000024719.1">
    <property type="protein sequence ID" value="ENSPKIP00000000819.1"/>
    <property type="gene ID" value="ENSPKIG00000019342.1"/>
</dbReference>
<dbReference type="InterPro" id="IPR047571">
    <property type="entry name" value="OCA"/>
</dbReference>
<feature type="domain" description="OCA" evidence="5">
    <location>
        <begin position="10"/>
        <end position="32"/>
    </location>
</feature>
<feature type="region of interest" description="Disordered" evidence="4">
    <location>
        <begin position="184"/>
        <end position="213"/>
    </location>
</feature>
<reference evidence="6" key="2">
    <citation type="submission" date="2025-09" db="UniProtKB">
        <authorList>
            <consortium name="Ensembl"/>
        </authorList>
    </citation>
    <scope>IDENTIFICATION</scope>
</reference>
<evidence type="ECO:0000256" key="2">
    <source>
        <dbReference type="ARBA" id="ARBA00023159"/>
    </source>
</evidence>
<dbReference type="Pfam" id="PF17721">
    <property type="entry name" value="POU2AF2"/>
    <property type="match status" value="1"/>
</dbReference>
<keyword evidence="1" id="KW-0805">Transcription regulation</keyword>
<dbReference type="GO" id="GO:0043565">
    <property type="term" value="F:sequence-specific DNA binding"/>
    <property type="evidence" value="ECO:0007669"/>
    <property type="project" value="TreeGrafter"/>
</dbReference>
<dbReference type="GO" id="GO:0005634">
    <property type="term" value="C:nucleus"/>
    <property type="evidence" value="ECO:0007669"/>
    <property type="project" value="TreeGrafter"/>
</dbReference>
<keyword evidence="7" id="KW-1185">Reference proteome</keyword>
<feature type="compositionally biased region" description="Polar residues" evidence="4">
    <location>
        <begin position="186"/>
        <end position="195"/>
    </location>
</feature>
<evidence type="ECO:0000259" key="5">
    <source>
        <dbReference type="PROSITE" id="PS52003"/>
    </source>
</evidence>
<dbReference type="Proteomes" id="UP000261540">
    <property type="component" value="Unplaced"/>
</dbReference>
<organism evidence="6 7">
    <name type="scientific">Paramormyrops kingsleyae</name>
    <dbReference type="NCBI Taxonomy" id="1676925"/>
    <lineage>
        <taxon>Eukaryota</taxon>
        <taxon>Metazoa</taxon>
        <taxon>Chordata</taxon>
        <taxon>Craniata</taxon>
        <taxon>Vertebrata</taxon>
        <taxon>Euteleostomi</taxon>
        <taxon>Actinopterygii</taxon>
        <taxon>Neopterygii</taxon>
        <taxon>Teleostei</taxon>
        <taxon>Osteoglossocephala</taxon>
        <taxon>Osteoglossomorpha</taxon>
        <taxon>Osteoglossiformes</taxon>
        <taxon>Mormyridae</taxon>
        <taxon>Paramormyrops</taxon>
    </lineage>
</organism>
<evidence type="ECO:0000313" key="7">
    <source>
        <dbReference type="Proteomes" id="UP000261540"/>
    </source>
</evidence>
<feature type="region of interest" description="Disordered" evidence="4">
    <location>
        <begin position="245"/>
        <end position="285"/>
    </location>
</feature>
<dbReference type="GO" id="GO:0003713">
    <property type="term" value="F:transcription coactivator activity"/>
    <property type="evidence" value="ECO:0007669"/>
    <property type="project" value="TreeGrafter"/>
</dbReference>
<protein>
    <submittedName>
        <fullName evidence="6">Zgc:158412</fullName>
    </submittedName>
</protein>
<feature type="region of interest" description="Disordered" evidence="4">
    <location>
        <begin position="33"/>
        <end position="52"/>
    </location>
</feature>
<accession>A0A3B3Q4N4</accession>
<dbReference type="PANTHER" id="PTHR28376:SF1">
    <property type="entry name" value="POU DOMAIN CLASS 2-ASSOCIATING FACTOR 2"/>
    <property type="match status" value="1"/>
</dbReference>
<feature type="compositionally biased region" description="Polar residues" evidence="4">
    <location>
        <begin position="33"/>
        <end position="47"/>
    </location>
</feature>
<evidence type="ECO:0000313" key="6">
    <source>
        <dbReference type="Ensembl" id="ENSPKIP00000000819.1"/>
    </source>
</evidence>
<keyword evidence="3" id="KW-0804">Transcription</keyword>
<dbReference type="GeneTree" id="ENSGT00940000167856"/>